<evidence type="ECO:0000313" key="1">
    <source>
        <dbReference type="EMBL" id="TWI93381.1"/>
    </source>
</evidence>
<comment type="caution">
    <text evidence="1">The sequence shown here is derived from an EMBL/GenBank/DDBJ whole genome shotgun (WGS) entry which is preliminary data.</text>
</comment>
<name>A0A562TI87_9HYPH</name>
<accession>A0A562TI87</accession>
<dbReference type="AlphaFoldDB" id="A0A562TI87"/>
<keyword evidence="2" id="KW-1185">Reference proteome</keyword>
<protein>
    <submittedName>
        <fullName evidence="1">Uncharacterized protein</fullName>
    </submittedName>
</protein>
<gene>
    <name evidence="1" type="ORF">JM93_00937</name>
</gene>
<sequence>MSIFCWLSLVCGQADGLSQQANGIIARALSEVSASFELLCVSGSMHSRLTDALTLRLKPAKR</sequence>
<organism evidence="1 2">
    <name type="scientific">Roseibium hamelinense</name>
    <dbReference type="NCBI Taxonomy" id="150831"/>
    <lineage>
        <taxon>Bacteria</taxon>
        <taxon>Pseudomonadati</taxon>
        <taxon>Pseudomonadota</taxon>
        <taxon>Alphaproteobacteria</taxon>
        <taxon>Hyphomicrobiales</taxon>
        <taxon>Stappiaceae</taxon>
        <taxon>Roseibium</taxon>
    </lineage>
</organism>
<dbReference type="Proteomes" id="UP000320593">
    <property type="component" value="Unassembled WGS sequence"/>
</dbReference>
<reference evidence="1 2" key="1">
    <citation type="submission" date="2019-07" db="EMBL/GenBank/DDBJ databases">
        <title>Genomic Encyclopedia of Archaeal and Bacterial Type Strains, Phase II (KMG-II): from individual species to whole genera.</title>
        <authorList>
            <person name="Goeker M."/>
        </authorList>
    </citation>
    <scope>NUCLEOTIDE SEQUENCE [LARGE SCALE GENOMIC DNA]</scope>
    <source>
        <strain evidence="1 2">ATCC BAA-252</strain>
    </source>
</reference>
<evidence type="ECO:0000313" key="2">
    <source>
        <dbReference type="Proteomes" id="UP000320593"/>
    </source>
</evidence>
<proteinExistence type="predicted"/>
<dbReference type="EMBL" id="VLLF01000001">
    <property type="protein sequence ID" value="TWI93381.1"/>
    <property type="molecule type" value="Genomic_DNA"/>
</dbReference>